<accession>A0A9E7G675</accession>
<reference evidence="1" key="1">
    <citation type="submission" date="2022-05" db="EMBL/GenBank/DDBJ databases">
        <title>The Musa troglodytarum L. genome provides insights into the mechanism of non-climacteric behaviour and enrichment of carotenoids.</title>
        <authorList>
            <person name="Wang J."/>
        </authorList>
    </citation>
    <scope>NUCLEOTIDE SEQUENCE</scope>
    <source>
        <tissue evidence="1">Leaf</tissue>
    </source>
</reference>
<dbReference type="EMBL" id="CP097508">
    <property type="protein sequence ID" value="URE10013.1"/>
    <property type="molecule type" value="Genomic_DNA"/>
</dbReference>
<dbReference type="Proteomes" id="UP001055439">
    <property type="component" value="Chromosome 6"/>
</dbReference>
<dbReference type="EMBL" id="CP097508">
    <property type="protein sequence ID" value="URE08830.1"/>
    <property type="molecule type" value="Genomic_DNA"/>
</dbReference>
<gene>
    <name evidence="1" type="ORF">MUK42_35014</name>
    <name evidence="2" type="ORF">MUK42_35107</name>
</gene>
<evidence type="ECO:0000313" key="3">
    <source>
        <dbReference type="Proteomes" id="UP001055439"/>
    </source>
</evidence>
<evidence type="ECO:0000313" key="2">
    <source>
        <dbReference type="EMBL" id="URE10013.1"/>
    </source>
</evidence>
<keyword evidence="3" id="KW-1185">Reference proteome</keyword>
<protein>
    <submittedName>
        <fullName evidence="1">Uncharacterized protein</fullName>
    </submittedName>
</protein>
<sequence>MDCLHVDSPPLVDTSLSHFFDTRRTEQARPIDPDQL</sequence>
<evidence type="ECO:0000313" key="1">
    <source>
        <dbReference type="EMBL" id="URE08830.1"/>
    </source>
</evidence>
<dbReference type="AlphaFoldDB" id="A0A9E7G675"/>
<organism evidence="1 3">
    <name type="scientific">Musa troglodytarum</name>
    <name type="common">fe'i banana</name>
    <dbReference type="NCBI Taxonomy" id="320322"/>
    <lineage>
        <taxon>Eukaryota</taxon>
        <taxon>Viridiplantae</taxon>
        <taxon>Streptophyta</taxon>
        <taxon>Embryophyta</taxon>
        <taxon>Tracheophyta</taxon>
        <taxon>Spermatophyta</taxon>
        <taxon>Magnoliopsida</taxon>
        <taxon>Liliopsida</taxon>
        <taxon>Zingiberales</taxon>
        <taxon>Musaceae</taxon>
        <taxon>Musa</taxon>
    </lineage>
</organism>
<proteinExistence type="predicted"/>
<name>A0A9E7G675_9LILI</name>